<feature type="compositionally biased region" description="Low complexity" evidence="1">
    <location>
        <begin position="20"/>
        <end position="39"/>
    </location>
</feature>
<evidence type="ECO:0000259" key="2">
    <source>
        <dbReference type="Pfam" id="PF20516"/>
    </source>
</evidence>
<dbReference type="EMBL" id="JANBVO010000015">
    <property type="protein sequence ID" value="KAJ9144939.1"/>
    <property type="molecule type" value="Genomic_DNA"/>
</dbReference>
<proteinExistence type="predicted"/>
<dbReference type="Pfam" id="PF20516">
    <property type="entry name" value="PDDEXK_12"/>
    <property type="match status" value="1"/>
</dbReference>
<name>A0AA38RS78_9PEZI</name>
<evidence type="ECO:0000313" key="3">
    <source>
        <dbReference type="EMBL" id="KAJ9144939.1"/>
    </source>
</evidence>
<feature type="region of interest" description="Disordered" evidence="1">
    <location>
        <begin position="20"/>
        <end position="53"/>
    </location>
</feature>
<reference evidence="3" key="1">
    <citation type="submission" date="2022-07" db="EMBL/GenBank/DDBJ databases">
        <title>Fungi with potential for degradation of polypropylene.</title>
        <authorList>
            <person name="Gostincar C."/>
        </authorList>
    </citation>
    <scope>NUCLEOTIDE SEQUENCE</scope>
    <source>
        <strain evidence="3">EXF-13308</strain>
    </source>
</reference>
<dbReference type="Proteomes" id="UP001174694">
    <property type="component" value="Unassembled WGS sequence"/>
</dbReference>
<evidence type="ECO:0000313" key="4">
    <source>
        <dbReference type="Proteomes" id="UP001174694"/>
    </source>
</evidence>
<accession>A0AA38RS78</accession>
<comment type="caution">
    <text evidence="3">The sequence shown here is derived from an EMBL/GenBank/DDBJ whole genome shotgun (WGS) entry which is preliminary data.</text>
</comment>
<keyword evidence="4" id="KW-1185">Reference proteome</keyword>
<protein>
    <recommendedName>
        <fullName evidence="2">PD-(D/E)XK nuclease-like domain-containing protein</fullName>
    </recommendedName>
</protein>
<gene>
    <name evidence="3" type="ORF">NKR23_g5715</name>
</gene>
<organism evidence="3 4">
    <name type="scientific">Pleurostoma richardsiae</name>
    <dbReference type="NCBI Taxonomy" id="41990"/>
    <lineage>
        <taxon>Eukaryota</taxon>
        <taxon>Fungi</taxon>
        <taxon>Dikarya</taxon>
        <taxon>Ascomycota</taxon>
        <taxon>Pezizomycotina</taxon>
        <taxon>Sordariomycetes</taxon>
        <taxon>Sordariomycetidae</taxon>
        <taxon>Calosphaeriales</taxon>
        <taxon>Pleurostomataceae</taxon>
        <taxon>Pleurostoma</taxon>
    </lineage>
</organism>
<feature type="domain" description="PD-(D/E)XK nuclease-like" evidence="2">
    <location>
        <begin position="166"/>
        <end position="329"/>
    </location>
</feature>
<sequence>MARLRTIYLSDLQRKNMRSTASTWTAASSATSRTGPSASGRRQRSPIKSSHDLERLARPVRFSEYSELRRDLPHDLRDLNRRLLGLCRNRGVLPSSLREQLLEKDESLDDEFYFAEVTVRNTEADPSLDDPSRELESLESIMQSASHCYRYSASEAAWNQKPEPIPTAQPLDQLLPANVTSGLTVGSKMVDYALLMLPGPNCVLRDAISRQLDREPQTINQPMYEILREHPIALSIEMKQDPGADETCHQLSVWTSAWHARTRTLMLEHATDDEGLAPRVISLPLLYAHGHVWRLFFAVDRGDAIDMIEFPDGLVATNVLQEYKLLATL</sequence>
<evidence type="ECO:0000256" key="1">
    <source>
        <dbReference type="SAM" id="MobiDB-lite"/>
    </source>
</evidence>
<dbReference type="AlphaFoldDB" id="A0AA38RS78"/>
<dbReference type="InterPro" id="IPR046797">
    <property type="entry name" value="PDDEXK_12"/>
</dbReference>